<keyword evidence="3" id="KW-1185">Reference proteome</keyword>
<feature type="chain" id="PRO_5023061266" evidence="1">
    <location>
        <begin position="24"/>
        <end position="475"/>
    </location>
</feature>
<organism evidence="2 3">
    <name type="scientific">Bizionia myxarmorum</name>
    <dbReference type="NCBI Taxonomy" id="291186"/>
    <lineage>
        <taxon>Bacteria</taxon>
        <taxon>Pseudomonadati</taxon>
        <taxon>Bacteroidota</taxon>
        <taxon>Flavobacteriia</taxon>
        <taxon>Flavobacteriales</taxon>
        <taxon>Flavobacteriaceae</taxon>
        <taxon>Bizionia</taxon>
    </lineage>
</organism>
<dbReference type="OrthoDB" id="1164701at2"/>
<accession>A0A5D0R5H3</accession>
<dbReference type="EMBL" id="VSKK01000002">
    <property type="protein sequence ID" value="TYB76890.1"/>
    <property type="molecule type" value="Genomic_DNA"/>
</dbReference>
<comment type="caution">
    <text evidence="2">The sequence shown here is derived from an EMBL/GenBank/DDBJ whole genome shotgun (WGS) entry which is preliminary data.</text>
</comment>
<sequence>MTNRFLTYLFTAFLFIIGTCASAQTELTNTVLEGSTFEPIESASIYVKNTTIGTVTNADGKFLLTVPNKYLKDTLIVSSIGFKSYKIPVVEFDASFEIYLDEDVASLDEIILIAETRPKTGNEIMMRAIEELPKNLPDSSYLQKGFMRHKERNKIEFKWLIESAITLYDSSFISSPSANLKLNVDQVRKSYDLRDVDSLLAYTAYLKNKSKNSRITTKNLRRDTILTSSLVKAIKWNDNRINGLETLFQGKLNMVRNAGNSKALFGEDILSKHQFKLDTVLVENGRKIYKIKISESFEYVNLETPGVFNDGYQPKGWIYVYWDNYAIKRIEYELVAASSAQRSRSKTLYDTEINHKLILTYKEYQDNMYLNYVFYETPKLVNVRTVVDDPKTEIDESLVNKDERFYYTVQEILFTEIITDDNEIQKTLKQSWDPDLFSPKPYDKGFWKNYNTLLESKEEEKLIQDLTKRYSLFKD</sequence>
<proteinExistence type="predicted"/>
<keyword evidence="1" id="KW-0732">Signal</keyword>
<protein>
    <submittedName>
        <fullName evidence="2">Carboxypeptidase-like regulatory domain-containing protein</fullName>
    </submittedName>
</protein>
<dbReference type="RefSeq" id="WP_148403726.1">
    <property type="nucleotide sequence ID" value="NZ_VSKK01000002.1"/>
</dbReference>
<feature type="signal peptide" evidence="1">
    <location>
        <begin position="1"/>
        <end position="23"/>
    </location>
</feature>
<dbReference type="Proteomes" id="UP000323720">
    <property type="component" value="Unassembled WGS sequence"/>
</dbReference>
<evidence type="ECO:0000313" key="2">
    <source>
        <dbReference type="EMBL" id="TYB76890.1"/>
    </source>
</evidence>
<keyword evidence="2" id="KW-0378">Hydrolase</keyword>
<dbReference type="SUPFAM" id="SSF49464">
    <property type="entry name" value="Carboxypeptidase regulatory domain-like"/>
    <property type="match status" value="1"/>
</dbReference>
<keyword evidence="2" id="KW-0121">Carboxypeptidase</keyword>
<keyword evidence="2" id="KW-0645">Protease</keyword>
<gene>
    <name evidence="2" type="ORF">ES674_09275</name>
</gene>
<dbReference type="GO" id="GO:0004180">
    <property type="term" value="F:carboxypeptidase activity"/>
    <property type="evidence" value="ECO:0007669"/>
    <property type="project" value="UniProtKB-KW"/>
</dbReference>
<name>A0A5D0R5H3_9FLAO</name>
<dbReference type="AlphaFoldDB" id="A0A5D0R5H3"/>
<dbReference type="Gene3D" id="2.60.40.1120">
    <property type="entry name" value="Carboxypeptidase-like, regulatory domain"/>
    <property type="match status" value="1"/>
</dbReference>
<evidence type="ECO:0000256" key="1">
    <source>
        <dbReference type="SAM" id="SignalP"/>
    </source>
</evidence>
<evidence type="ECO:0000313" key="3">
    <source>
        <dbReference type="Proteomes" id="UP000323720"/>
    </source>
</evidence>
<dbReference type="InterPro" id="IPR008969">
    <property type="entry name" value="CarboxyPept-like_regulatory"/>
</dbReference>
<reference evidence="2 3" key="1">
    <citation type="submission" date="2019-08" db="EMBL/GenBank/DDBJ databases">
        <title>Genomes of Antarctic Bizionia species.</title>
        <authorList>
            <person name="Bowman J.P."/>
        </authorList>
    </citation>
    <scope>NUCLEOTIDE SEQUENCE [LARGE SCALE GENOMIC DNA]</scope>
    <source>
        <strain evidence="2 3">ADA-4</strain>
    </source>
</reference>
<dbReference type="Pfam" id="PF13715">
    <property type="entry name" value="CarbopepD_reg_2"/>
    <property type="match status" value="1"/>
</dbReference>